<dbReference type="STRING" id="1798364.A3G54_02395"/>
<dbReference type="InterPro" id="IPR017853">
    <property type="entry name" value="GH"/>
</dbReference>
<dbReference type="Gene3D" id="2.60.40.1120">
    <property type="entry name" value="Carboxypeptidase-like, regulatory domain"/>
    <property type="match status" value="1"/>
</dbReference>
<dbReference type="EMBL" id="MFIQ01000003">
    <property type="protein sequence ID" value="OGF93823.1"/>
    <property type="molecule type" value="Genomic_DNA"/>
</dbReference>
<gene>
    <name evidence="1" type="ORF">A3G54_02395</name>
</gene>
<name>A0A1F5Y169_9BACT</name>
<evidence type="ECO:0008006" key="3">
    <source>
        <dbReference type="Google" id="ProtNLM"/>
    </source>
</evidence>
<organism evidence="1 2">
    <name type="scientific">Candidatus Giovannonibacteria bacterium RIFCSPLOWO2_12_FULL_44_15</name>
    <dbReference type="NCBI Taxonomy" id="1798364"/>
    <lineage>
        <taxon>Bacteria</taxon>
        <taxon>Candidatus Giovannoniibacteriota</taxon>
    </lineage>
</organism>
<sequence length="429" mass="48152">MVAKLFEIAGSLLLLIVLGGISLFSYEPEVYVRQDFRDQLFQVQAIDTMKYSRDLARERARDPNFDKVIERQMGLIVGAGATHVAIGTPYDEEFIPFMKLWVESARAHGLSVWFRGNFSGWERWFNYSRIGREEHRKKLANLINKYPELFRDGDIFTPCHECENGGPGDPRNTADKAGYRIFLIDEFTDSRSAFDAMGKKVTLVASMNGDIAQEVMDRATAQALKGIVIDHYTKRANVFGEDISDIRKRLGIDIGLGEFGAPIPDINGEMNEAEQAKFVRSLLRELYIKSETIPYVNYWVLEGGSTALVERDRAKAAYVAVKDYYTARAVSGIIVDPLGSAVGDVTISIPDLDFKTRANSGGQFQVFLPGNIHTVKFEKTGYETEAVDFSSEAGATTTKNIVLTPSDQNFLYKFKTMLYLRLGKSPIDF</sequence>
<evidence type="ECO:0000313" key="2">
    <source>
        <dbReference type="Proteomes" id="UP000178894"/>
    </source>
</evidence>
<comment type="caution">
    <text evidence="1">The sequence shown here is derived from an EMBL/GenBank/DDBJ whole genome shotgun (WGS) entry which is preliminary data.</text>
</comment>
<accession>A0A1F5Y169</accession>
<protein>
    <recommendedName>
        <fullName evidence="3">Carboxypeptidase regulatory-like domain-containing protein</fullName>
    </recommendedName>
</protein>
<dbReference type="InterPro" id="IPR008969">
    <property type="entry name" value="CarboxyPept-like_regulatory"/>
</dbReference>
<reference evidence="1 2" key="1">
    <citation type="journal article" date="2016" name="Nat. Commun.">
        <title>Thousands of microbial genomes shed light on interconnected biogeochemical processes in an aquifer system.</title>
        <authorList>
            <person name="Anantharaman K."/>
            <person name="Brown C.T."/>
            <person name="Hug L.A."/>
            <person name="Sharon I."/>
            <person name="Castelle C.J."/>
            <person name="Probst A.J."/>
            <person name="Thomas B.C."/>
            <person name="Singh A."/>
            <person name="Wilkins M.J."/>
            <person name="Karaoz U."/>
            <person name="Brodie E.L."/>
            <person name="Williams K.H."/>
            <person name="Hubbard S.S."/>
            <person name="Banfield J.F."/>
        </authorList>
    </citation>
    <scope>NUCLEOTIDE SEQUENCE [LARGE SCALE GENOMIC DNA]</scope>
</reference>
<dbReference type="SUPFAM" id="SSF49464">
    <property type="entry name" value="Carboxypeptidase regulatory domain-like"/>
    <property type="match status" value="1"/>
</dbReference>
<proteinExistence type="predicted"/>
<dbReference type="Proteomes" id="UP000178894">
    <property type="component" value="Unassembled WGS sequence"/>
</dbReference>
<evidence type="ECO:0000313" key="1">
    <source>
        <dbReference type="EMBL" id="OGF93823.1"/>
    </source>
</evidence>
<dbReference type="AlphaFoldDB" id="A0A1F5Y169"/>
<dbReference type="SUPFAM" id="SSF51445">
    <property type="entry name" value="(Trans)glycosidases"/>
    <property type="match status" value="1"/>
</dbReference>